<accession>A0AAU6PX81</accession>
<protein>
    <submittedName>
        <fullName evidence="3">Glycosyltransferase</fullName>
    </submittedName>
</protein>
<evidence type="ECO:0000313" key="3">
    <source>
        <dbReference type="EMBL" id="WYC14530.1"/>
    </source>
</evidence>
<sequence>MFDYGVVSSYAPSLRVVSQDIAYALERHGRTANAYTYIVPWFDAQFRRAIIFIPFDPLILSPWVMTHRDYVDHGIPSVIYVTVEGVPKQHLIDDWWVRDGVFVANSRFTFEMLCRVGVKPIAVVHHGVNLDAVNSITVDKQSVKKQLKARVLFGTVASELPRKGLDRLAKAISLASPKTPDAKFVILTTARGATHFRGLSNTYVRVEFGKLDRSSILGLIASFDYYVCSSLAEGFGLPLLEAQAFGVPCIYPEYQPLTEVAHPAANFTVGVSGEGYEDHGQGILYLMHYYSVEELAQRIVEAYEICICDPDEYNERSRQVREHAKQFDAVKTYSWFVR</sequence>
<dbReference type="PANTHER" id="PTHR46401:SF2">
    <property type="entry name" value="GLYCOSYLTRANSFERASE WBBK-RELATED"/>
    <property type="match status" value="1"/>
</dbReference>
<organism evidence="3">
    <name type="scientific">Ligamenvirales sp</name>
    <dbReference type="NCBI Taxonomy" id="2832923"/>
    <lineage>
        <taxon>Viruses</taxon>
        <taxon>Adnaviria</taxon>
        <taxon>Zilligvirae</taxon>
        <taxon>Taleaviricota</taxon>
        <taxon>Tokiviricetes</taxon>
        <taxon>Ligamenvirales</taxon>
    </lineage>
</organism>
<reference evidence="3" key="1">
    <citation type="journal article" date="2023" name="ISME Commun">
        <title>Diversity of Bathyarchaeia viruses in metagenomes and virus-encoded CRISPR system components.</title>
        <authorList>
            <person name="Duan C."/>
            <person name="Liu Y."/>
            <person name="Liu Y."/>
            <person name="Liu L."/>
            <person name="Cai M."/>
            <person name="Zhang R."/>
            <person name="Zeng Q."/>
            <person name="Koonin E.V."/>
            <person name="Krupovic M."/>
            <person name="Li M."/>
        </authorList>
    </citation>
    <scope>NUCLEOTIDE SEQUENCE</scope>
    <source>
        <strain evidence="3">Chiyou-1</strain>
    </source>
</reference>
<evidence type="ECO:0000259" key="2">
    <source>
        <dbReference type="Pfam" id="PF00534"/>
    </source>
</evidence>
<dbReference type="CDD" id="cd03801">
    <property type="entry name" value="GT4_PimA-like"/>
    <property type="match status" value="1"/>
</dbReference>
<reference evidence="3" key="2">
    <citation type="submission" date="2024-03" db="EMBL/GenBank/DDBJ databases">
        <authorList>
            <person name="Roux S."/>
            <person name="Duan C."/>
        </authorList>
    </citation>
    <scope>NUCLEOTIDE SEQUENCE</scope>
    <source>
        <strain evidence="3">Chiyou-1</strain>
    </source>
</reference>
<evidence type="ECO:0000256" key="1">
    <source>
        <dbReference type="ARBA" id="ARBA00022679"/>
    </source>
</evidence>
<dbReference type="Pfam" id="PF00534">
    <property type="entry name" value="Glycos_transf_1"/>
    <property type="match status" value="1"/>
</dbReference>
<name>A0AAU6PX81_9VIRU</name>
<dbReference type="Gene3D" id="3.40.50.2000">
    <property type="entry name" value="Glycogen Phosphorylase B"/>
    <property type="match status" value="1"/>
</dbReference>
<feature type="domain" description="Glycosyl transferase family 1" evidence="2">
    <location>
        <begin position="149"/>
        <end position="287"/>
    </location>
</feature>
<dbReference type="GO" id="GO:0016757">
    <property type="term" value="F:glycosyltransferase activity"/>
    <property type="evidence" value="ECO:0007669"/>
    <property type="project" value="InterPro"/>
</dbReference>
<proteinExistence type="predicted"/>
<dbReference type="SUPFAM" id="SSF53756">
    <property type="entry name" value="UDP-Glycosyltransferase/glycogen phosphorylase"/>
    <property type="match status" value="1"/>
</dbReference>
<dbReference type="InterPro" id="IPR001296">
    <property type="entry name" value="Glyco_trans_1"/>
</dbReference>
<keyword evidence="1" id="KW-0808">Transferase</keyword>
<dbReference type="EMBL" id="PP467602">
    <property type="protein sequence ID" value="WYC14530.1"/>
    <property type="molecule type" value="Genomic_DNA"/>
</dbReference>
<dbReference type="PANTHER" id="PTHR46401">
    <property type="entry name" value="GLYCOSYLTRANSFERASE WBBK-RELATED"/>
    <property type="match status" value="1"/>
</dbReference>